<dbReference type="NCBIfam" id="NF047593">
    <property type="entry name" value="IS66_ISAeme5_TnpA"/>
    <property type="match status" value="1"/>
</dbReference>
<dbReference type="EMBL" id="CP020559">
    <property type="protein sequence ID" value="ARE88305.1"/>
    <property type="molecule type" value="Genomic_DNA"/>
</dbReference>
<evidence type="ECO:0000313" key="7">
    <source>
        <dbReference type="Proteomes" id="UP000192478"/>
    </source>
</evidence>
<evidence type="ECO:0000313" key="2">
    <source>
        <dbReference type="EMBL" id="ARE88305.1"/>
    </source>
</evidence>
<sequence length="112" mass="12638">MTNEALNIDWEDILDKFSSHEGSIKAFCEENSISAHQLYYRRKKLQNNNTPVFHAVSFKDKEADEAVNQNIIPPNPVSASTIKIEIGKAKIYIPSNDKVSLSNVFKEIIALC</sequence>
<dbReference type="RefSeq" id="WP_081561990.1">
    <property type="nucleotide sequence ID" value="NZ_CP017603.1"/>
</dbReference>
<evidence type="ECO:0000313" key="3">
    <source>
        <dbReference type="EMBL" id="ARE89042.1"/>
    </source>
</evidence>
<proteinExistence type="predicted"/>
<dbReference type="AlphaFoldDB" id="A0AAC9RNW0"/>
<dbReference type="EMBL" id="CP020559">
    <property type="protein sequence ID" value="ARE89042.1"/>
    <property type="molecule type" value="Genomic_DNA"/>
</dbReference>
<evidence type="ECO:0000313" key="1">
    <source>
        <dbReference type="EMBL" id="ARE87186.1"/>
    </source>
</evidence>
<evidence type="ECO:0000313" key="5">
    <source>
        <dbReference type="EMBL" id="ARE89415.1"/>
    </source>
</evidence>
<reference evidence="3 7" key="1">
    <citation type="submission" date="2017-03" db="EMBL/GenBank/DDBJ databases">
        <title>Complete sequence of Clostridium formicaceticum DSM 92.</title>
        <authorList>
            <person name="Poehlein A."/>
            <person name="Karl M."/>
            <person name="Bengelsdorf F.R."/>
            <person name="Duerre P."/>
            <person name="Daniel R."/>
        </authorList>
    </citation>
    <scope>NUCLEOTIDE SEQUENCE [LARGE SCALE GENOMIC DNA]</scope>
    <source>
        <strain evidence="3 7">DSM 92</strain>
    </source>
</reference>
<evidence type="ECO:0000313" key="4">
    <source>
        <dbReference type="EMBL" id="ARE89069.1"/>
    </source>
</evidence>
<gene>
    <name evidence="1" type="ORF">CLFO_15740</name>
    <name evidence="2" type="ORF">CLFO_27060</name>
    <name evidence="3" type="ORF">CLFO_34480</name>
    <name evidence="4" type="ORF">CLFO_34750</name>
    <name evidence="5" type="ORF">CLFO_38220</name>
    <name evidence="6" type="ORF">CLFO_42490</name>
</gene>
<dbReference type="Proteomes" id="UP000192478">
    <property type="component" value="Chromosome"/>
</dbReference>
<dbReference type="EMBL" id="CP020559">
    <property type="protein sequence ID" value="ARE89768.1"/>
    <property type="molecule type" value="Genomic_DNA"/>
</dbReference>
<dbReference type="EMBL" id="CP020559">
    <property type="protein sequence ID" value="ARE89069.1"/>
    <property type="molecule type" value="Genomic_DNA"/>
</dbReference>
<dbReference type="EMBL" id="CP020559">
    <property type="protein sequence ID" value="ARE87186.1"/>
    <property type="molecule type" value="Genomic_DNA"/>
</dbReference>
<protein>
    <recommendedName>
        <fullName evidence="8">Transposase</fullName>
    </recommendedName>
</protein>
<dbReference type="EMBL" id="CP020559">
    <property type="protein sequence ID" value="ARE89415.1"/>
    <property type="molecule type" value="Genomic_DNA"/>
</dbReference>
<organism evidence="3 7">
    <name type="scientific">Clostridium formicaceticum</name>
    <dbReference type="NCBI Taxonomy" id="1497"/>
    <lineage>
        <taxon>Bacteria</taxon>
        <taxon>Bacillati</taxon>
        <taxon>Bacillota</taxon>
        <taxon>Clostridia</taxon>
        <taxon>Eubacteriales</taxon>
        <taxon>Clostridiaceae</taxon>
        <taxon>Clostridium</taxon>
    </lineage>
</organism>
<accession>A0AAC9RNW0</accession>
<evidence type="ECO:0000313" key="6">
    <source>
        <dbReference type="EMBL" id="ARE89768.1"/>
    </source>
</evidence>
<name>A0AAC9RNW0_9CLOT</name>
<evidence type="ECO:0008006" key="8">
    <source>
        <dbReference type="Google" id="ProtNLM"/>
    </source>
</evidence>